<feature type="domain" description="TonB C-terminal" evidence="6">
    <location>
        <begin position="264"/>
        <end position="359"/>
    </location>
</feature>
<evidence type="ECO:0000259" key="6">
    <source>
        <dbReference type="PROSITE" id="PS52015"/>
    </source>
</evidence>
<dbReference type="GO" id="GO:0016020">
    <property type="term" value="C:membrane"/>
    <property type="evidence" value="ECO:0007669"/>
    <property type="project" value="UniProtKB-SubCell"/>
</dbReference>
<protein>
    <recommendedName>
        <fullName evidence="6">TonB C-terminal domain-containing protein</fullName>
    </recommendedName>
</protein>
<dbReference type="EMBL" id="PQSP01000001">
    <property type="protein sequence ID" value="RUS67971.1"/>
    <property type="molecule type" value="Genomic_DNA"/>
</dbReference>
<feature type="compositionally biased region" description="Basic and acidic residues" evidence="5">
    <location>
        <begin position="215"/>
        <end position="227"/>
    </location>
</feature>
<dbReference type="Pfam" id="PF03544">
    <property type="entry name" value="TonB_C"/>
    <property type="match status" value="1"/>
</dbReference>
<dbReference type="Gene3D" id="3.30.1150.10">
    <property type="match status" value="1"/>
</dbReference>
<organism evidence="7 8">
    <name type="scientific">Saezia sanguinis</name>
    <dbReference type="NCBI Taxonomy" id="1965230"/>
    <lineage>
        <taxon>Bacteria</taxon>
        <taxon>Pseudomonadati</taxon>
        <taxon>Pseudomonadota</taxon>
        <taxon>Betaproteobacteria</taxon>
        <taxon>Burkholderiales</taxon>
        <taxon>Saeziaceae</taxon>
        <taxon>Saezia</taxon>
    </lineage>
</organism>
<evidence type="ECO:0000313" key="8">
    <source>
        <dbReference type="Proteomes" id="UP000286947"/>
    </source>
</evidence>
<evidence type="ECO:0000256" key="5">
    <source>
        <dbReference type="SAM" id="MobiDB-lite"/>
    </source>
</evidence>
<keyword evidence="2" id="KW-0812">Transmembrane</keyword>
<keyword evidence="3" id="KW-1133">Transmembrane helix</keyword>
<evidence type="ECO:0000256" key="2">
    <source>
        <dbReference type="ARBA" id="ARBA00022692"/>
    </source>
</evidence>
<dbReference type="Proteomes" id="UP000286947">
    <property type="component" value="Unassembled WGS sequence"/>
</dbReference>
<dbReference type="NCBIfam" id="TIGR01352">
    <property type="entry name" value="tonB_Cterm"/>
    <property type="match status" value="1"/>
</dbReference>
<feature type="region of interest" description="Disordered" evidence="5">
    <location>
        <begin position="1"/>
        <end position="71"/>
    </location>
</feature>
<keyword evidence="8" id="KW-1185">Reference proteome</keyword>
<accession>A0A433SGT9</accession>
<proteinExistence type="predicted"/>
<comment type="subcellular location">
    <subcellularLocation>
        <location evidence="1">Membrane</location>
        <topology evidence="1">Single-pass membrane protein</topology>
    </subcellularLocation>
</comment>
<dbReference type="AlphaFoldDB" id="A0A433SGT9"/>
<dbReference type="InterPro" id="IPR006260">
    <property type="entry name" value="TonB/TolA_C"/>
</dbReference>
<dbReference type="OrthoDB" id="9803361at2"/>
<dbReference type="GO" id="GO:0055085">
    <property type="term" value="P:transmembrane transport"/>
    <property type="evidence" value="ECO:0007669"/>
    <property type="project" value="InterPro"/>
</dbReference>
<dbReference type="InterPro" id="IPR037682">
    <property type="entry name" value="TonB_C"/>
</dbReference>
<dbReference type="RefSeq" id="WP_126977786.1">
    <property type="nucleotide sequence ID" value="NZ_PQSP01000001.1"/>
</dbReference>
<evidence type="ECO:0000256" key="1">
    <source>
        <dbReference type="ARBA" id="ARBA00004167"/>
    </source>
</evidence>
<sequence>MSPGSKKNAAPDPAADDAAQTAKAPKAAKTARAPRAAKASPKTAETKKKSKAATGTTAPRRRKKAEPAATPAPVLLDLDSALTPKQSNTVLRTAIIVSVVFHLALLTIKFTDPEAINDFFQRSSLEVVLINAQSEEAPTNPQVRAQYNYAGGGDSEEKVYATSSETHSEVFSAGDSFDEIQAKLNAAREESMRILTQVKAQYAQLPPIDPSWGENDPRRRAEEERRRQLSNTIAAIEQRIQEENARPRRMYIGPAARSDAQAMYYDMVRQKIEQRGTESFPQYAGLPLYGSLLMEVVVSPKGQMVSASVLQSSGNAVLDRQAQAIALKAGPFSAAPPELLRVEQNVEFVFVMRFNFLNEGKLTTELMERVNPQ</sequence>
<evidence type="ECO:0000256" key="4">
    <source>
        <dbReference type="ARBA" id="ARBA00023136"/>
    </source>
</evidence>
<evidence type="ECO:0000256" key="3">
    <source>
        <dbReference type="ARBA" id="ARBA00022989"/>
    </source>
</evidence>
<dbReference type="PROSITE" id="PS52015">
    <property type="entry name" value="TONB_CTD"/>
    <property type="match status" value="1"/>
</dbReference>
<comment type="caution">
    <text evidence="7">The sequence shown here is derived from an EMBL/GenBank/DDBJ whole genome shotgun (WGS) entry which is preliminary data.</text>
</comment>
<name>A0A433SGT9_9BURK</name>
<dbReference type="SUPFAM" id="SSF74653">
    <property type="entry name" value="TolA/TonB C-terminal domain"/>
    <property type="match status" value="1"/>
</dbReference>
<gene>
    <name evidence="7" type="ORF">CUZ56_00453</name>
</gene>
<feature type="compositionally biased region" description="Low complexity" evidence="5">
    <location>
        <begin position="10"/>
        <end position="43"/>
    </location>
</feature>
<reference evidence="7 8" key="1">
    <citation type="submission" date="2018-01" db="EMBL/GenBank/DDBJ databases">
        <title>Saezia sanguinis gen. nov., sp. nov., in the order Burkholderiales isolated from human blood.</title>
        <authorList>
            <person name="Medina-Pascual M.J."/>
            <person name="Valdezate S."/>
            <person name="Monzon S."/>
            <person name="Cuesta I."/>
            <person name="Carrasco G."/>
            <person name="Villalon P."/>
            <person name="Saez-Nieto J.A."/>
        </authorList>
    </citation>
    <scope>NUCLEOTIDE SEQUENCE [LARGE SCALE GENOMIC DNA]</scope>
    <source>
        <strain evidence="7 8">CNM695-12</strain>
    </source>
</reference>
<feature type="region of interest" description="Disordered" evidence="5">
    <location>
        <begin position="206"/>
        <end position="228"/>
    </location>
</feature>
<evidence type="ECO:0000313" key="7">
    <source>
        <dbReference type="EMBL" id="RUS67971.1"/>
    </source>
</evidence>
<keyword evidence="4" id="KW-0472">Membrane</keyword>